<evidence type="ECO:0000313" key="3">
    <source>
        <dbReference type="Proteomes" id="UP001246372"/>
    </source>
</evidence>
<evidence type="ECO:0000313" key="2">
    <source>
        <dbReference type="EMBL" id="MDT8999855.1"/>
    </source>
</evidence>
<accession>A0ABU3PC50</accession>
<dbReference type="Gene3D" id="3.40.109.10">
    <property type="entry name" value="NADH Oxidase"/>
    <property type="match status" value="2"/>
</dbReference>
<dbReference type="InterPro" id="IPR052544">
    <property type="entry name" value="Bacteriocin_Proc_Enz"/>
</dbReference>
<keyword evidence="3" id="KW-1185">Reference proteome</keyword>
<comment type="caution">
    <text evidence="2">The sequence shown here is derived from an EMBL/GenBank/DDBJ whole genome shotgun (WGS) entry which is preliminary data.</text>
</comment>
<dbReference type="PANTHER" id="PTHR43745:SF2">
    <property type="entry name" value="NITROREDUCTASE MJ1384-RELATED"/>
    <property type="match status" value="1"/>
</dbReference>
<gene>
    <name evidence="2" type="ORF">RQP53_11300</name>
</gene>
<dbReference type="Proteomes" id="UP001246372">
    <property type="component" value="Unassembled WGS sequence"/>
</dbReference>
<reference evidence="2" key="1">
    <citation type="submission" date="2023-09" db="EMBL/GenBank/DDBJ databases">
        <title>Paucibacter sp. APW11 Genome sequencing and assembly.</title>
        <authorList>
            <person name="Kim I."/>
        </authorList>
    </citation>
    <scope>NUCLEOTIDE SEQUENCE</scope>
    <source>
        <strain evidence="2">APW11</strain>
    </source>
</reference>
<dbReference type="PANTHER" id="PTHR43745">
    <property type="entry name" value="NITROREDUCTASE MJ1384-RELATED"/>
    <property type="match status" value="1"/>
</dbReference>
<dbReference type="RefSeq" id="WP_315650420.1">
    <property type="nucleotide sequence ID" value="NZ_JAVXZY010000004.1"/>
</dbReference>
<protein>
    <recommendedName>
        <fullName evidence="4">Nitroreductase domain-containing protein</fullName>
    </recommendedName>
</protein>
<feature type="region of interest" description="Disordered" evidence="1">
    <location>
        <begin position="271"/>
        <end position="300"/>
    </location>
</feature>
<proteinExistence type="predicted"/>
<dbReference type="EMBL" id="JAVXZY010000004">
    <property type="protein sequence ID" value="MDT8999855.1"/>
    <property type="molecule type" value="Genomic_DNA"/>
</dbReference>
<evidence type="ECO:0008006" key="4">
    <source>
        <dbReference type="Google" id="ProtNLM"/>
    </source>
</evidence>
<name>A0ABU3PC50_9BURK</name>
<sequence>MNQSEAWLLGSYRRLDVLQVPAFRSARAIAGVHAPRHSESVRLLPLSTDLPQELQPLADFVAGRAAPALPPLTALSLLLRYLASPQRYEPQNTYGVHRVVPSARCLYPCRLMLLARQHGTVQLYHYHGEHHALQACGERSDLAALLGEHDLALIGIAQFWAMADKYGEFAPFASALEAGMAQAQLNHLCAALNWSADSLEASETSMRQAATLCQGDHEAVLYGLRCKVDELSKALSALQPAPGPTLLAASHSSDTLDQRFAKLKPLCQLLSTPPSSEPAVPQQDNAADHDDSPLPPPEIGLLQTMRRRNSGNDATGMAPRLNSLPGDSLGRMLSLWRALQRRRLALPGEASLRVAVAWLDARSAPIGLYDGEAMPLRHCDDPHRFVEQLQDSLPYEGMRYNMAGLKLNFMLCADLVDAAEQHGEAALRRLYLAAGAQAQDFSLAAAAHGLFARPVRMLREQALETGYALPGQLVYQVLCGLNRSTNTSWELM</sequence>
<evidence type="ECO:0000256" key="1">
    <source>
        <dbReference type="SAM" id="MobiDB-lite"/>
    </source>
</evidence>
<dbReference type="InterPro" id="IPR000415">
    <property type="entry name" value="Nitroreductase-like"/>
</dbReference>
<organism evidence="2 3">
    <name type="scientific">Roseateles aquae</name>
    <dbReference type="NCBI Taxonomy" id="3077235"/>
    <lineage>
        <taxon>Bacteria</taxon>
        <taxon>Pseudomonadati</taxon>
        <taxon>Pseudomonadota</taxon>
        <taxon>Betaproteobacteria</taxon>
        <taxon>Burkholderiales</taxon>
        <taxon>Sphaerotilaceae</taxon>
        <taxon>Roseateles</taxon>
    </lineage>
</organism>